<dbReference type="EMBL" id="JAOQJU010000001">
    <property type="protein sequence ID" value="MCU6685184.1"/>
    <property type="molecule type" value="Genomic_DNA"/>
</dbReference>
<reference evidence="2 3" key="1">
    <citation type="journal article" date="2021" name="ISME Commun">
        <title>Automated analysis of genomic sequences facilitates high-throughput and comprehensive description of bacteria.</title>
        <authorList>
            <person name="Hitch T.C.A."/>
        </authorList>
    </citation>
    <scope>NUCLEOTIDE SEQUENCE [LARGE SCALE GENOMIC DNA]</scope>
    <source>
        <strain evidence="2 3">Sanger_03</strain>
    </source>
</reference>
<evidence type="ECO:0000259" key="1">
    <source>
        <dbReference type="PROSITE" id="PS51746"/>
    </source>
</evidence>
<keyword evidence="3" id="KW-1185">Reference proteome</keyword>
<dbReference type="Gene3D" id="3.60.40.10">
    <property type="entry name" value="PPM-type phosphatase domain"/>
    <property type="match status" value="1"/>
</dbReference>
<dbReference type="SUPFAM" id="SSF81606">
    <property type="entry name" value="PP2C-like"/>
    <property type="match status" value="1"/>
</dbReference>
<dbReference type="InterPro" id="IPR001932">
    <property type="entry name" value="PPM-type_phosphatase-like_dom"/>
</dbReference>
<dbReference type="PROSITE" id="PS51746">
    <property type="entry name" value="PPM_2"/>
    <property type="match status" value="1"/>
</dbReference>
<name>A0ABT2RIF9_9FIRM</name>
<protein>
    <submittedName>
        <fullName evidence="2">Protein phosphatase 2C domain-containing protein</fullName>
    </submittedName>
</protein>
<comment type="caution">
    <text evidence="2">The sequence shown here is derived from an EMBL/GenBank/DDBJ whole genome shotgun (WGS) entry which is preliminary data.</text>
</comment>
<dbReference type="InterPro" id="IPR036457">
    <property type="entry name" value="PPM-type-like_dom_sf"/>
</dbReference>
<feature type="domain" description="PPM-type phosphatase" evidence="1">
    <location>
        <begin position="5"/>
        <end position="238"/>
    </location>
</feature>
<evidence type="ECO:0000313" key="3">
    <source>
        <dbReference type="Proteomes" id="UP001652431"/>
    </source>
</evidence>
<dbReference type="Proteomes" id="UP001652431">
    <property type="component" value="Unassembled WGS sequence"/>
</dbReference>
<organism evidence="2 3">
    <name type="scientific">Dorea acetigenes</name>
    <dbReference type="NCBI Taxonomy" id="2981787"/>
    <lineage>
        <taxon>Bacteria</taxon>
        <taxon>Bacillati</taxon>
        <taxon>Bacillota</taxon>
        <taxon>Clostridia</taxon>
        <taxon>Lachnospirales</taxon>
        <taxon>Lachnospiraceae</taxon>
        <taxon>Dorea</taxon>
    </lineage>
</organism>
<dbReference type="Pfam" id="PF13672">
    <property type="entry name" value="PP2C_2"/>
    <property type="match status" value="1"/>
</dbReference>
<gene>
    <name evidence="2" type="ORF">OCV99_01210</name>
</gene>
<dbReference type="CDD" id="cd00143">
    <property type="entry name" value="PP2Cc"/>
    <property type="match status" value="1"/>
</dbReference>
<dbReference type="RefSeq" id="WP_158367367.1">
    <property type="nucleotide sequence ID" value="NZ_JAOQJU010000001.1"/>
</dbReference>
<evidence type="ECO:0000313" key="2">
    <source>
        <dbReference type="EMBL" id="MCU6685184.1"/>
    </source>
</evidence>
<sequence length="240" mass="26422">MSDISIYGYTDIGGRKENEDSGDIRIYGKNLVAVIADGLGGQGEGKTASETAVSRLLACGSKEGFPGTKEVSRAFCAANEAILKKQLNQFHMKTTAVYLCICKNQAIWGHVGDSRLYHFQDGELCHYTLDHSLSQMAVALGEIERKDIPEHPQRSRLLRALGCEGEEAEVHEPVTLGKGRHAFLLCTDGFWEYFSDEEIGEVLDISATAEEWLTKLHGRLKKRCGSENDNNTATAVILEV</sequence>
<proteinExistence type="predicted"/>
<accession>A0ABT2RIF9</accession>
<dbReference type="SMART" id="SM00331">
    <property type="entry name" value="PP2C_SIG"/>
    <property type="match status" value="1"/>
</dbReference>
<dbReference type="SMART" id="SM00332">
    <property type="entry name" value="PP2Cc"/>
    <property type="match status" value="1"/>
</dbReference>